<gene>
    <name evidence="1" type="ORF">SAMN04488120_1215</name>
</gene>
<organism evidence="1 2">
    <name type="scientific">Fontimonas thermophila</name>
    <dbReference type="NCBI Taxonomy" id="1076937"/>
    <lineage>
        <taxon>Bacteria</taxon>
        <taxon>Pseudomonadati</taxon>
        <taxon>Pseudomonadota</taxon>
        <taxon>Gammaproteobacteria</taxon>
        <taxon>Nevskiales</taxon>
        <taxon>Nevskiaceae</taxon>
        <taxon>Fontimonas</taxon>
    </lineage>
</organism>
<name>A0A1I2KJJ8_9GAMM</name>
<dbReference type="AlphaFoldDB" id="A0A1I2KJJ8"/>
<dbReference type="Proteomes" id="UP000199771">
    <property type="component" value="Unassembled WGS sequence"/>
</dbReference>
<evidence type="ECO:0000313" key="1">
    <source>
        <dbReference type="EMBL" id="SFF66713.1"/>
    </source>
</evidence>
<protein>
    <submittedName>
        <fullName evidence="1">Uncharacterized protein</fullName>
    </submittedName>
</protein>
<keyword evidence="2" id="KW-1185">Reference proteome</keyword>
<dbReference type="OrthoDB" id="7859631at2"/>
<reference evidence="1 2" key="1">
    <citation type="submission" date="2016-10" db="EMBL/GenBank/DDBJ databases">
        <authorList>
            <person name="de Groot N.N."/>
        </authorList>
    </citation>
    <scope>NUCLEOTIDE SEQUENCE [LARGE SCALE GENOMIC DNA]</scope>
    <source>
        <strain evidence="1 2">DSM 23609</strain>
    </source>
</reference>
<sequence>MEKPQRHSLSDRASPVGAHWHQYAVEMTAVEAAYGWLVLMVNGIDLVFDVPDSWAGSRASRRCSAIDH</sequence>
<evidence type="ECO:0000313" key="2">
    <source>
        <dbReference type="Proteomes" id="UP000199771"/>
    </source>
</evidence>
<dbReference type="STRING" id="1076937.SAMN04488120_1215"/>
<proteinExistence type="predicted"/>
<accession>A0A1I2KJJ8</accession>
<dbReference type="EMBL" id="FOOC01000021">
    <property type="protein sequence ID" value="SFF66713.1"/>
    <property type="molecule type" value="Genomic_DNA"/>
</dbReference>